<keyword evidence="3" id="KW-1185">Reference proteome</keyword>
<feature type="transmembrane region" description="Helical" evidence="1">
    <location>
        <begin position="108"/>
        <end position="128"/>
    </location>
</feature>
<feature type="transmembrane region" description="Helical" evidence="1">
    <location>
        <begin position="81"/>
        <end position="101"/>
    </location>
</feature>
<keyword evidence="1" id="KW-1133">Transmembrane helix</keyword>
<feature type="transmembrane region" description="Helical" evidence="1">
    <location>
        <begin position="23"/>
        <end position="44"/>
    </location>
</feature>
<accession>A0A2Z6N7K3</accession>
<evidence type="ECO:0000313" key="3">
    <source>
        <dbReference type="Proteomes" id="UP000242715"/>
    </source>
</evidence>
<keyword evidence="1" id="KW-0812">Transmembrane</keyword>
<feature type="transmembrane region" description="Helical" evidence="1">
    <location>
        <begin position="56"/>
        <end position="75"/>
    </location>
</feature>
<organism evidence="2 3">
    <name type="scientific">Trifolium subterraneum</name>
    <name type="common">Subterranean clover</name>
    <dbReference type="NCBI Taxonomy" id="3900"/>
    <lineage>
        <taxon>Eukaryota</taxon>
        <taxon>Viridiplantae</taxon>
        <taxon>Streptophyta</taxon>
        <taxon>Embryophyta</taxon>
        <taxon>Tracheophyta</taxon>
        <taxon>Spermatophyta</taxon>
        <taxon>Magnoliopsida</taxon>
        <taxon>eudicotyledons</taxon>
        <taxon>Gunneridae</taxon>
        <taxon>Pentapetalae</taxon>
        <taxon>rosids</taxon>
        <taxon>fabids</taxon>
        <taxon>Fabales</taxon>
        <taxon>Fabaceae</taxon>
        <taxon>Papilionoideae</taxon>
        <taxon>50 kb inversion clade</taxon>
        <taxon>NPAAA clade</taxon>
        <taxon>Hologalegina</taxon>
        <taxon>IRL clade</taxon>
        <taxon>Trifolieae</taxon>
        <taxon>Trifolium</taxon>
    </lineage>
</organism>
<dbReference type="EMBL" id="DF973470">
    <property type="protein sequence ID" value="GAU31855.1"/>
    <property type="molecule type" value="Genomic_DNA"/>
</dbReference>
<gene>
    <name evidence="2" type="ORF">TSUD_114660</name>
</gene>
<proteinExistence type="predicted"/>
<keyword evidence="1" id="KW-0472">Membrane</keyword>
<reference evidence="3" key="1">
    <citation type="journal article" date="2017" name="Front. Plant Sci.">
        <title>Climate Clever Clovers: New Paradigm to Reduce the Environmental Footprint of Ruminants by Breeding Low Methanogenic Forages Utilizing Haplotype Variation.</title>
        <authorList>
            <person name="Kaur P."/>
            <person name="Appels R."/>
            <person name="Bayer P.E."/>
            <person name="Keeble-Gagnere G."/>
            <person name="Wang J."/>
            <person name="Hirakawa H."/>
            <person name="Shirasawa K."/>
            <person name="Vercoe P."/>
            <person name="Stefanova K."/>
            <person name="Durmic Z."/>
            <person name="Nichols P."/>
            <person name="Revell C."/>
            <person name="Isobe S.N."/>
            <person name="Edwards D."/>
            <person name="Erskine W."/>
        </authorList>
    </citation>
    <scope>NUCLEOTIDE SEQUENCE [LARGE SCALE GENOMIC DNA]</scope>
    <source>
        <strain evidence="3">cv. Daliak</strain>
    </source>
</reference>
<dbReference type="AlphaFoldDB" id="A0A2Z6N7K3"/>
<protein>
    <submittedName>
        <fullName evidence="2">Uncharacterized protein</fullName>
    </submittedName>
</protein>
<evidence type="ECO:0000313" key="2">
    <source>
        <dbReference type="EMBL" id="GAU31855.1"/>
    </source>
</evidence>
<dbReference type="Proteomes" id="UP000242715">
    <property type="component" value="Unassembled WGS sequence"/>
</dbReference>
<sequence>MKQPITQPLIPQPPNLPANKFTIGNLATISFYHMFILIVLFLAVRQPEFFEYGKALFSMIAVFEVIFGLAFLNSIPDSNKYSAVQFSGLFISNGVVANNIIYMINHHLFWGTAIWWLFCFLIAVAIIGKDLTSKVCCCCLSELNKPTPTGKVPPLQNTIPAPTVIVTVSPRKLP</sequence>
<evidence type="ECO:0000256" key="1">
    <source>
        <dbReference type="SAM" id="Phobius"/>
    </source>
</evidence>
<name>A0A2Z6N7K3_TRISU</name>